<evidence type="ECO:0000259" key="2">
    <source>
        <dbReference type="Pfam" id="PF02120"/>
    </source>
</evidence>
<dbReference type="AlphaFoldDB" id="A0AAU7PPJ2"/>
<dbReference type="InterPro" id="IPR038610">
    <property type="entry name" value="FliK-like_C_sf"/>
</dbReference>
<feature type="region of interest" description="Disordered" evidence="1">
    <location>
        <begin position="372"/>
        <end position="397"/>
    </location>
</feature>
<gene>
    <name evidence="3" type="ORF">ABFV83_20625</name>
</gene>
<dbReference type="PANTHER" id="PTHR37533">
    <property type="entry name" value="FLAGELLAR HOOK-LENGTH CONTROL PROTEIN"/>
    <property type="match status" value="1"/>
</dbReference>
<proteinExistence type="predicted"/>
<dbReference type="Pfam" id="PF02120">
    <property type="entry name" value="Flg_hook"/>
    <property type="match status" value="1"/>
</dbReference>
<feature type="region of interest" description="Disordered" evidence="1">
    <location>
        <begin position="35"/>
        <end position="63"/>
    </location>
</feature>
<feature type="region of interest" description="Disordered" evidence="1">
    <location>
        <begin position="226"/>
        <end position="255"/>
    </location>
</feature>
<organism evidence="3">
    <name type="scientific">Lacrimispora sp. BS-2</name>
    <dbReference type="NCBI Taxonomy" id="3151850"/>
    <lineage>
        <taxon>Bacteria</taxon>
        <taxon>Bacillati</taxon>
        <taxon>Bacillota</taxon>
        <taxon>Clostridia</taxon>
        <taxon>Lachnospirales</taxon>
        <taxon>Lachnospiraceae</taxon>
        <taxon>Lacrimispora</taxon>
    </lineage>
</organism>
<keyword evidence="3" id="KW-0966">Cell projection</keyword>
<dbReference type="InterPro" id="IPR021136">
    <property type="entry name" value="Flagellar_hook_control-like_C"/>
</dbReference>
<sequence length="421" mass="46812">MIEVKNSSVDLLSRQLTGSRIKEEKAADGLSEFKAMLKSGTQKKDSKSQEPRESFEENPPAAEVASEAAALVSAAAMAKVQGLEEQFQLAGQEPETQIMEAIGEAQAPVFVSEESGKIQTMDSFRALDQLRFQQLTENGMGAESLREGNSMTLADSSKEKPESIFLNAMATLQKTGKKEPVIQDIAGQNTEAVVNPDGKKDILSEKPLMKAAETVSGLAEKEPAVILPKSSSQEKPGPVEEDQDKIGKNLPEKPYEPERFWNRHLEKPEEVHTTVRAENSKELEAKLSEQILKQIRQGNGELDIQLEPHNLGKIRIKISYEDNQISVSLLCTESKTLKLLSQSAGDLGSILESNLERPFQVLVDKQEPDYLNQQQEQGSRQEQRGQHQESQREETHEDFIQKLRLGIFETESAEENGVGYR</sequence>
<keyword evidence="3" id="KW-0969">Cilium</keyword>
<evidence type="ECO:0000256" key="1">
    <source>
        <dbReference type="SAM" id="MobiDB-lite"/>
    </source>
</evidence>
<evidence type="ECO:0000313" key="3">
    <source>
        <dbReference type="EMBL" id="XBS54167.1"/>
    </source>
</evidence>
<accession>A0AAU7PPJ2</accession>
<reference evidence="3" key="1">
    <citation type="submission" date="2024-06" db="EMBL/GenBank/DDBJ databases">
        <title>Lacrimispora cavernae sp. nov., a novel anaerobe isolated from bat guano pile inside a cave.</title>
        <authorList>
            <person name="Miller S.L."/>
            <person name="Lu N."/>
            <person name="King J."/>
            <person name="Sankaranarayanan K."/>
            <person name="Lawson P.A."/>
        </authorList>
    </citation>
    <scope>NUCLEOTIDE SEQUENCE</scope>
    <source>
        <strain evidence="3">BS-2</strain>
    </source>
</reference>
<feature type="region of interest" description="Disordered" evidence="1">
    <location>
        <begin position="139"/>
        <end position="158"/>
    </location>
</feature>
<feature type="compositionally biased region" description="Basic and acidic residues" evidence="1">
    <location>
        <begin position="244"/>
        <end position="255"/>
    </location>
</feature>
<dbReference type="PANTHER" id="PTHR37533:SF2">
    <property type="entry name" value="FLAGELLAR HOOK-LENGTH CONTROL PROTEIN"/>
    <property type="match status" value="1"/>
</dbReference>
<protein>
    <submittedName>
        <fullName evidence="3">Flagellar hook-length control protein FliK</fullName>
    </submittedName>
</protein>
<dbReference type="InterPro" id="IPR052563">
    <property type="entry name" value="FliK"/>
</dbReference>
<dbReference type="RefSeq" id="WP_349946633.1">
    <property type="nucleotide sequence ID" value="NZ_CP157940.1"/>
</dbReference>
<feature type="domain" description="Flagellar hook-length control protein-like C-terminal" evidence="2">
    <location>
        <begin position="289"/>
        <end position="353"/>
    </location>
</feature>
<feature type="compositionally biased region" description="Basic and acidic residues" evidence="1">
    <location>
        <begin position="379"/>
        <end position="397"/>
    </location>
</feature>
<dbReference type="EMBL" id="CP157940">
    <property type="protein sequence ID" value="XBS54167.1"/>
    <property type="molecule type" value="Genomic_DNA"/>
</dbReference>
<dbReference type="Gene3D" id="3.30.750.140">
    <property type="match status" value="1"/>
</dbReference>
<keyword evidence="3" id="KW-0282">Flagellum</keyword>
<feature type="compositionally biased region" description="Basic and acidic residues" evidence="1">
    <location>
        <begin position="42"/>
        <end position="55"/>
    </location>
</feature>
<name>A0AAU7PPJ2_9FIRM</name>
<dbReference type="CDD" id="cd17470">
    <property type="entry name" value="T3SS_Flik_C"/>
    <property type="match status" value="1"/>
</dbReference>